<protein>
    <submittedName>
        <fullName evidence="2">Uncharacterized protein</fullName>
    </submittedName>
</protein>
<dbReference type="Proteomes" id="UP001221757">
    <property type="component" value="Unassembled WGS sequence"/>
</dbReference>
<reference evidence="2" key="1">
    <citation type="submission" date="2023-03" db="EMBL/GenBank/DDBJ databases">
        <title>Massive genome expansion in bonnet fungi (Mycena s.s.) driven by repeated elements and novel gene families across ecological guilds.</title>
        <authorList>
            <consortium name="Lawrence Berkeley National Laboratory"/>
            <person name="Harder C.B."/>
            <person name="Miyauchi S."/>
            <person name="Viragh M."/>
            <person name="Kuo A."/>
            <person name="Thoen E."/>
            <person name="Andreopoulos B."/>
            <person name="Lu D."/>
            <person name="Skrede I."/>
            <person name="Drula E."/>
            <person name="Henrissat B."/>
            <person name="Morin E."/>
            <person name="Kohler A."/>
            <person name="Barry K."/>
            <person name="LaButti K."/>
            <person name="Morin E."/>
            <person name="Salamov A."/>
            <person name="Lipzen A."/>
            <person name="Mereny Z."/>
            <person name="Hegedus B."/>
            <person name="Baldrian P."/>
            <person name="Stursova M."/>
            <person name="Weitz H."/>
            <person name="Taylor A."/>
            <person name="Grigoriev I.V."/>
            <person name="Nagy L.G."/>
            <person name="Martin F."/>
            <person name="Kauserud H."/>
        </authorList>
    </citation>
    <scope>NUCLEOTIDE SEQUENCE</scope>
    <source>
        <strain evidence="2">CBHHK067</strain>
    </source>
</reference>
<proteinExistence type="predicted"/>
<keyword evidence="3" id="KW-1185">Reference proteome</keyword>
<feature type="region of interest" description="Disordered" evidence="1">
    <location>
        <begin position="21"/>
        <end position="83"/>
    </location>
</feature>
<evidence type="ECO:0000313" key="3">
    <source>
        <dbReference type="Proteomes" id="UP001221757"/>
    </source>
</evidence>
<comment type="caution">
    <text evidence="2">The sequence shown here is derived from an EMBL/GenBank/DDBJ whole genome shotgun (WGS) entry which is preliminary data.</text>
</comment>
<gene>
    <name evidence="2" type="ORF">B0H17DRAFT_1200381</name>
</gene>
<name>A0AAD7DKV3_MYCRO</name>
<evidence type="ECO:0000256" key="1">
    <source>
        <dbReference type="SAM" id="MobiDB-lite"/>
    </source>
</evidence>
<feature type="compositionally biased region" description="Basic and acidic residues" evidence="1">
    <location>
        <begin position="43"/>
        <end position="53"/>
    </location>
</feature>
<accession>A0AAD7DKV3</accession>
<dbReference type="EMBL" id="JARKIE010000051">
    <property type="protein sequence ID" value="KAJ7692555.1"/>
    <property type="molecule type" value="Genomic_DNA"/>
</dbReference>
<evidence type="ECO:0000313" key="2">
    <source>
        <dbReference type="EMBL" id="KAJ7692555.1"/>
    </source>
</evidence>
<sequence length="180" mass="19628">MRTGEDADYFYEPSGFSLDAHPDFTYPPPSHPSLHFSQARLGRVTDDENRDPVDNSTGAADKAEQSGSEEVAPSKRGKKTGPCNAFGGTQLIQLARAIDKCKPYLASHGGVGEAWKATNRHLKATGFALDVKYMVLQNKAKALIAYKKDPTCEEAKFAAPHMKDDVAILIASALEKFEQQ</sequence>
<dbReference type="AlphaFoldDB" id="A0AAD7DKV3"/>
<organism evidence="2 3">
    <name type="scientific">Mycena rosella</name>
    <name type="common">Pink bonnet</name>
    <name type="synonym">Agaricus rosellus</name>
    <dbReference type="NCBI Taxonomy" id="1033263"/>
    <lineage>
        <taxon>Eukaryota</taxon>
        <taxon>Fungi</taxon>
        <taxon>Dikarya</taxon>
        <taxon>Basidiomycota</taxon>
        <taxon>Agaricomycotina</taxon>
        <taxon>Agaricomycetes</taxon>
        <taxon>Agaricomycetidae</taxon>
        <taxon>Agaricales</taxon>
        <taxon>Marasmiineae</taxon>
        <taxon>Mycenaceae</taxon>
        <taxon>Mycena</taxon>
    </lineage>
</organism>